<dbReference type="Proteomes" id="UP000499080">
    <property type="component" value="Unassembled WGS sequence"/>
</dbReference>
<proteinExistence type="predicted"/>
<dbReference type="OrthoDB" id="6410420at2759"/>
<evidence type="ECO:0000313" key="2">
    <source>
        <dbReference type="Proteomes" id="UP000499080"/>
    </source>
</evidence>
<dbReference type="EMBL" id="BGPR01117448">
    <property type="protein sequence ID" value="GBN10000.1"/>
    <property type="molecule type" value="Genomic_DNA"/>
</dbReference>
<gene>
    <name evidence="1" type="ORF">AVEN_27782_1</name>
</gene>
<protein>
    <submittedName>
        <fullName evidence="1">Uncharacterized protein</fullName>
    </submittedName>
</protein>
<name>A0A4Y2L710_ARAVE</name>
<accession>A0A4Y2L710</accession>
<dbReference type="AlphaFoldDB" id="A0A4Y2L710"/>
<organism evidence="1 2">
    <name type="scientific">Araneus ventricosus</name>
    <name type="common">Orbweaver spider</name>
    <name type="synonym">Epeira ventricosa</name>
    <dbReference type="NCBI Taxonomy" id="182803"/>
    <lineage>
        <taxon>Eukaryota</taxon>
        <taxon>Metazoa</taxon>
        <taxon>Ecdysozoa</taxon>
        <taxon>Arthropoda</taxon>
        <taxon>Chelicerata</taxon>
        <taxon>Arachnida</taxon>
        <taxon>Araneae</taxon>
        <taxon>Araneomorphae</taxon>
        <taxon>Entelegynae</taxon>
        <taxon>Araneoidea</taxon>
        <taxon>Araneidae</taxon>
        <taxon>Araneus</taxon>
    </lineage>
</organism>
<keyword evidence="2" id="KW-1185">Reference proteome</keyword>
<comment type="caution">
    <text evidence="1">The sequence shown here is derived from an EMBL/GenBank/DDBJ whole genome shotgun (WGS) entry which is preliminary data.</text>
</comment>
<sequence length="169" mass="19162">MEKNYYISGYTGFCPDMAHRIGQNYTESTRDALREQPHLRGRLGAMRWHELQKDGGRIRNGDGFECAYDAIPNYASGYTVGQRNNRQDSLQFLSLLLPQVVTWPVNQGRERTFWSAGEVSEEDMVALVNEKNNSIVDSSSDMEEEQEEAWPSIADAKAATNVLNNFFAT</sequence>
<reference evidence="1 2" key="1">
    <citation type="journal article" date="2019" name="Sci. Rep.">
        <title>Orb-weaving spider Araneus ventricosus genome elucidates the spidroin gene catalogue.</title>
        <authorList>
            <person name="Kono N."/>
            <person name="Nakamura H."/>
            <person name="Ohtoshi R."/>
            <person name="Moran D.A.P."/>
            <person name="Shinohara A."/>
            <person name="Yoshida Y."/>
            <person name="Fujiwara M."/>
            <person name="Mori M."/>
            <person name="Tomita M."/>
            <person name="Arakawa K."/>
        </authorList>
    </citation>
    <scope>NUCLEOTIDE SEQUENCE [LARGE SCALE GENOMIC DNA]</scope>
</reference>
<evidence type="ECO:0000313" key="1">
    <source>
        <dbReference type="EMBL" id="GBN10000.1"/>
    </source>
</evidence>